<keyword evidence="3" id="KW-1185">Reference proteome</keyword>
<evidence type="ECO:0000313" key="3">
    <source>
        <dbReference type="Proteomes" id="UP001178507"/>
    </source>
</evidence>
<dbReference type="EMBL" id="CAUJNA010003291">
    <property type="protein sequence ID" value="CAJ1398124.1"/>
    <property type="molecule type" value="Genomic_DNA"/>
</dbReference>
<evidence type="ECO:0000313" key="2">
    <source>
        <dbReference type="EMBL" id="CAJ1398124.1"/>
    </source>
</evidence>
<reference evidence="2" key="1">
    <citation type="submission" date="2023-08" db="EMBL/GenBank/DDBJ databases">
        <authorList>
            <person name="Chen Y."/>
            <person name="Shah S."/>
            <person name="Dougan E. K."/>
            <person name="Thang M."/>
            <person name="Chan C."/>
        </authorList>
    </citation>
    <scope>NUCLEOTIDE SEQUENCE</scope>
</reference>
<evidence type="ECO:0000256" key="1">
    <source>
        <dbReference type="SAM" id="MobiDB-lite"/>
    </source>
</evidence>
<proteinExistence type="predicted"/>
<dbReference type="AlphaFoldDB" id="A0AA36J407"/>
<gene>
    <name evidence="2" type="ORF">EVOR1521_LOCUS21994</name>
</gene>
<organism evidence="2 3">
    <name type="scientific">Effrenium voratum</name>
    <dbReference type="NCBI Taxonomy" id="2562239"/>
    <lineage>
        <taxon>Eukaryota</taxon>
        <taxon>Sar</taxon>
        <taxon>Alveolata</taxon>
        <taxon>Dinophyceae</taxon>
        <taxon>Suessiales</taxon>
        <taxon>Symbiodiniaceae</taxon>
        <taxon>Effrenium</taxon>
    </lineage>
</organism>
<name>A0AA36J407_9DINO</name>
<feature type="region of interest" description="Disordered" evidence="1">
    <location>
        <begin position="93"/>
        <end position="114"/>
    </location>
</feature>
<accession>A0AA36J407</accession>
<comment type="caution">
    <text evidence="2">The sequence shown here is derived from an EMBL/GenBank/DDBJ whole genome shotgun (WGS) entry which is preliminary data.</text>
</comment>
<sequence length="114" mass="12859">MGNCTRTSEARVAETVWPSSMQGPMARGVAGVAVPEAVSPCPSWQGTNCSLKPAGPDRRMHERHVQILEQFKSAVEHRPTELEQIVLQRRQRGEEAPFHKEKKRLSTPWQLNTM</sequence>
<protein>
    <submittedName>
        <fullName evidence="2">Uncharacterized protein</fullName>
    </submittedName>
</protein>
<dbReference type="Proteomes" id="UP001178507">
    <property type="component" value="Unassembled WGS sequence"/>
</dbReference>